<dbReference type="RefSeq" id="WP_183501493.1">
    <property type="nucleotide sequence ID" value="NZ_BSPG01000005.1"/>
</dbReference>
<proteinExistence type="predicted"/>
<name>A0A7W6AGP5_9HYPH</name>
<protein>
    <submittedName>
        <fullName evidence="2">Uncharacterized protein</fullName>
    </submittedName>
</protein>
<sequence length="53" mass="5668">MRKRGSTGPRDPLHTASRFLRKASDLLMTVIVLVLAGNLALAGLFSLVAVAFD</sequence>
<dbReference type="AlphaFoldDB" id="A0A7W6AGP5"/>
<evidence type="ECO:0000256" key="1">
    <source>
        <dbReference type="SAM" id="Phobius"/>
    </source>
</evidence>
<evidence type="ECO:0000313" key="3">
    <source>
        <dbReference type="Proteomes" id="UP000517759"/>
    </source>
</evidence>
<feature type="transmembrane region" description="Helical" evidence="1">
    <location>
        <begin position="26"/>
        <end position="52"/>
    </location>
</feature>
<keyword evidence="1" id="KW-1133">Transmembrane helix</keyword>
<gene>
    <name evidence="2" type="ORF">GGR33_000171</name>
</gene>
<keyword evidence="1" id="KW-0472">Membrane</keyword>
<dbReference type="Proteomes" id="UP000517759">
    <property type="component" value="Unassembled WGS sequence"/>
</dbReference>
<keyword evidence="1" id="KW-0812">Transmembrane</keyword>
<reference evidence="2 3" key="1">
    <citation type="submission" date="2020-08" db="EMBL/GenBank/DDBJ databases">
        <title>Genomic Encyclopedia of Type Strains, Phase IV (KMG-IV): sequencing the most valuable type-strain genomes for metagenomic binning, comparative biology and taxonomic classification.</title>
        <authorList>
            <person name="Goeker M."/>
        </authorList>
    </citation>
    <scope>NUCLEOTIDE SEQUENCE [LARGE SCALE GENOMIC DNA]</scope>
    <source>
        <strain evidence="2 3">DSM 24105</strain>
    </source>
</reference>
<organism evidence="2 3">
    <name type="scientific">Methylobacterium brachythecii</name>
    <dbReference type="NCBI Taxonomy" id="1176177"/>
    <lineage>
        <taxon>Bacteria</taxon>
        <taxon>Pseudomonadati</taxon>
        <taxon>Pseudomonadota</taxon>
        <taxon>Alphaproteobacteria</taxon>
        <taxon>Hyphomicrobiales</taxon>
        <taxon>Methylobacteriaceae</taxon>
        <taxon>Methylobacterium</taxon>
    </lineage>
</organism>
<comment type="caution">
    <text evidence="2">The sequence shown here is derived from an EMBL/GenBank/DDBJ whole genome shotgun (WGS) entry which is preliminary data.</text>
</comment>
<dbReference type="EMBL" id="JACIDN010000001">
    <property type="protein sequence ID" value="MBB3900691.1"/>
    <property type="molecule type" value="Genomic_DNA"/>
</dbReference>
<evidence type="ECO:0000313" key="2">
    <source>
        <dbReference type="EMBL" id="MBB3900691.1"/>
    </source>
</evidence>
<accession>A0A7W6AGP5</accession>